<evidence type="ECO:0000259" key="3">
    <source>
        <dbReference type="PROSITE" id="PS50157"/>
    </source>
</evidence>
<dbReference type="PROSITE" id="PS00028">
    <property type="entry name" value="ZINC_FINGER_C2H2_1"/>
    <property type="match status" value="1"/>
</dbReference>
<protein>
    <recommendedName>
        <fullName evidence="3">C2H2-type domain-containing protein</fullName>
    </recommendedName>
</protein>
<dbReference type="Proteomes" id="UP001176521">
    <property type="component" value="Unassembled WGS sequence"/>
</dbReference>
<dbReference type="AlphaFoldDB" id="A0AAN6JN71"/>
<evidence type="ECO:0000256" key="2">
    <source>
        <dbReference type="SAM" id="MobiDB-lite"/>
    </source>
</evidence>
<feature type="compositionally biased region" description="Low complexity" evidence="2">
    <location>
        <begin position="157"/>
        <end position="176"/>
    </location>
</feature>
<evidence type="ECO:0000256" key="1">
    <source>
        <dbReference type="PROSITE-ProRule" id="PRU00042"/>
    </source>
</evidence>
<feature type="region of interest" description="Disordered" evidence="2">
    <location>
        <begin position="498"/>
        <end position="531"/>
    </location>
</feature>
<dbReference type="EMBL" id="JAPDMQ010000009">
    <property type="protein sequence ID" value="KAK0540664.1"/>
    <property type="molecule type" value="Genomic_DNA"/>
</dbReference>
<dbReference type="InterPro" id="IPR013087">
    <property type="entry name" value="Znf_C2H2_type"/>
</dbReference>
<feature type="compositionally biased region" description="Polar residues" evidence="2">
    <location>
        <begin position="177"/>
        <end position="189"/>
    </location>
</feature>
<proteinExistence type="predicted"/>
<feature type="region of interest" description="Disordered" evidence="2">
    <location>
        <begin position="352"/>
        <end position="434"/>
    </location>
</feature>
<feature type="compositionally biased region" description="Polar residues" evidence="2">
    <location>
        <begin position="141"/>
        <end position="156"/>
    </location>
</feature>
<evidence type="ECO:0000313" key="5">
    <source>
        <dbReference type="Proteomes" id="UP001176521"/>
    </source>
</evidence>
<accession>A0AAN6JN71</accession>
<feature type="compositionally biased region" description="Gly residues" evidence="2">
    <location>
        <begin position="284"/>
        <end position="294"/>
    </location>
</feature>
<feature type="domain" description="C2H2-type" evidence="3">
    <location>
        <begin position="206"/>
        <end position="237"/>
    </location>
</feature>
<keyword evidence="1" id="KW-0862">Zinc</keyword>
<feature type="region of interest" description="Disordered" evidence="2">
    <location>
        <begin position="33"/>
        <end position="104"/>
    </location>
</feature>
<sequence length="551" mass="54700">MAPTSSAAHSVAVSHPPTAPGFAAWENANGAARPHTADGMFPHGADLASGSSTSSSAGGPPTANTDLNSVHAGHVHPHAHPHLHAHTQGNNLTPQRPPLMSNYSSGSGRMFAYMPTSSSDEFTSSGYGSFDSSYSPYQAPDTASTSHLTSNSTNGPTSANSGHRSSSASTNTAASSVEGTHSIGVTITPATKKRPRRRYDEIERMYPCNWPGCTKSYGTLNHLNAHVAMQKHGAKRLPHEFKEMRKQWRKTKRDEEQRRQSTSRIPTGAAGPIPGGPLLPGVTLGNGGPPGSSGGPSTPATEDPYFRGTRMDSFSSAPGGYAGEAGGGGYYAGHSAAYYPPPNGSYGGPRGSTSSVYSYATAPPGSSSAAPGGPQQPGNGHWVTPYGAQQASSAANGAPNGNGSAGHMFPPPSGPARSYSMSAASATAPMPPNGAAWSNQGHAYASAPPPPYGGGGGGGGGGYPQSAHGYATGGAGSHGGYGGGAYAGAYGNGNGGMSAPSTSAGTGSANGAGVGSVSGTHGVPPSSNSSAAAAAAAGGLGAYLMAHRGSI</sequence>
<feature type="compositionally biased region" description="Low complexity" evidence="2">
    <location>
        <begin position="362"/>
        <end position="378"/>
    </location>
</feature>
<gene>
    <name evidence="4" type="ORF">OC842_000339</name>
</gene>
<feature type="region of interest" description="Disordered" evidence="2">
    <location>
        <begin position="245"/>
        <end position="312"/>
    </location>
</feature>
<keyword evidence="5" id="KW-1185">Reference proteome</keyword>
<dbReference type="Gene3D" id="3.30.160.60">
    <property type="entry name" value="Classic Zinc Finger"/>
    <property type="match status" value="1"/>
</dbReference>
<feature type="compositionally biased region" description="Low complexity" evidence="2">
    <location>
        <begin position="48"/>
        <end position="63"/>
    </location>
</feature>
<dbReference type="GO" id="GO:0006355">
    <property type="term" value="P:regulation of DNA-templated transcription"/>
    <property type="evidence" value="ECO:0007669"/>
    <property type="project" value="InterPro"/>
</dbReference>
<name>A0AAN6JN71_9BASI</name>
<feature type="region of interest" description="Disordered" evidence="2">
    <location>
        <begin position="137"/>
        <end position="198"/>
    </location>
</feature>
<dbReference type="PANTHER" id="PTHR36167">
    <property type="entry name" value="C2H2 FINGER DOMAIN TRANSCRIPTION FACTOR (EUROFUNG)-RELATED"/>
    <property type="match status" value="1"/>
</dbReference>
<feature type="compositionally biased region" description="Basic and acidic residues" evidence="2">
    <location>
        <begin position="245"/>
        <end position="259"/>
    </location>
</feature>
<feature type="compositionally biased region" description="Low complexity" evidence="2">
    <location>
        <begin position="415"/>
        <end position="428"/>
    </location>
</feature>
<dbReference type="GO" id="GO:0008270">
    <property type="term" value="F:zinc ion binding"/>
    <property type="evidence" value="ECO:0007669"/>
    <property type="project" value="UniProtKB-KW"/>
</dbReference>
<dbReference type="InterPro" id="IPR039327">
    <property type="entry name" value="CON7-like"/>
</dbReference>
<feature type="compositionally biased region" description="Basic residues" evidence="2">
    <location>
        <begin position="73"/>
        <end position="85"/>
    </location>
</feature>
<keyword evidence="1" id="KW-0479">Metal-binding</keyword>
<feature type="compositionally biased region" description="Low complexity" evidence="2">
    <location>
        <begin position="498"/>
        <end position="507"/>
    </location>
</feature>
<dbReference type="PANTHER" id="PTHR36167:SF3">
    <property type="entry name" value="C2H2 FINGER DOMAIN TRANSCRIPTION FACTOR (EUROFUNG)-RELATED"/>
    <property type="match status" value="1"/>
</dbReference>
<dbReference type="PROSITE" id="PS50157">
    <property type="entry name" value="ZINC_FINGER_C2H2_2"/>
    <property type="match status" value="1"/>
</dbReference>
<keyword evidence="1" id="KW-0863">Zinc-finger</keyword>
<comment type="caution">
    <text evidence="4">The sequence shown here is derived from an EMBL/GenBank/DDBJ whole genome shotgun (WGS) entry which is preliminary data.</text>
</comment>
<feature type="compositionally biased region" description="Low complexity" evidence="2">
    <location>
        <begin position="387"/>
        <end position="406"/>
    </location>
</feature>
<reference evidence="4" key="1">
    <citation type="journal article" date="2023" name="PhytoFront">
        <title>Draft Genome Resources of Seven Strains of Tilletia horrida, Causal Agent of Kernel Smut of Rice.</title>
        <authorList>
            <person name="Khanal S."/>
            <person name="Antony Babu S."/>
            <person name="Zhou X.G."/>
        </authorList>
    </citation>
    <scope>NUCLEOTIDE SEQUENCE</scope>
    <source>
        <strain evidence="4">TX3</strain>
    </source>
</reference>
<evidence type="ECO:0000313" key="4">
    <source>
        <dbReference type="EMBL" id="KAK0540664.1"/>
    </source>
</evidence>
<organism evidence="4 5">
    <name type="scientific">Tilletia horrida</name>
    <dbReference type="NCBI Taxonomy" id="155126"/>
    <lineage>
        <taxon>Eukaryota</taxon>
        <taxon>Fungi</taxon>
        <taxon>Dikarya</taxon>
        <taxon>Basidiomycota</taxon>
        <taxon>Ustilaginomycotina</taxon>
        <taxon>Exobasidiomycetes</taxon>
        <taxon>Tilletiales</taxon>
        <taxon>Tilletiaceae</taxon>
        <taxon>Tilletia</taxon>
    </lineage>
</organism>